<keyword evidence="4" id="KW-1185">Reference proteome</keyword>
<evidence type="ECO:0000313" key="4">
    <source>
        <dbReference type="Proteomes" id="UP001153365"/>
    </source>
</evidence>
<comment type="caution">
    <text evidence="3">The sequence shown here is derived from an EMBL/GenBank/DDBJ whole genome shotgun (WGS) entry which is preliminary data.</text>
</comment>
<dbReference type="AlphaFoldDB" id="A0AAV0AYA9"/>
<proteinExistence type="predicted"/>
<feature type="coiled-coil region" evidence="1">
    <location>
        <begin position="151"/>
        <end position="178"/>
    </location>
</feature>
<sequence>MVKLDEINEMMFESSGSVGVGDDDELLFISSLGRCCSDKLIGKSLISSRSVPLTLPISSDSLVHHHLIRSTSSNLSLIDVNSLKSSKRNLTHLTNAVDSNPLLVVSHNPKTDPQCHLSDISFFDQDPDVSDESEVGVDVLKDCLCETLRKNQQLERLVDELKDQLKSNKNEMLDWQEKENIYQARIASLIETLRQSTDRPYTFTEPISFNDDESFNQSVSSSYERGDEEERYLTTPRTSSSISRNSENTSESVNNRPDDQVVVSGDDAGDPSETIDLAVLVSSYVETIESMEVTILDLNSELEDLNRAYQALISHQRFHQDNLTEATDRHYIDQNSLEGEEDYRGSVGSVSEETGRTSWAETIDKKSIVRRIKQFEMIEGDSGEFKEILNDEDHYNESIENQRVKSLMVEIYELRETNRKLNDYLSKILCRIIGLEAFEVVLNRDFDILKIKKSSSSSSNGKKKILKNK</sequence>
<organism evidence="3 4">
    <name type="scientific">Phakopsora pachyrhizi</name>
    <name type="common">Asian soybean rust disease fungus</name>
    <dbReference type="NCBI Taxonomy" id="170000"/>
    <lineage>
        <taxon>Eukaryota</taxon>
        <taxon>Fungi</taxon>
        <taxon>Dikarya</taxon>
        <taxon>Basidiomycota</taxon>
        <taxon>Pucciniomycotina</taxon>
        <taxon>Pucciniomycetes</taxon>
        <taxon>Pucciniales</taxon>
        <taxon>Phakopsoraceae</taxon>
        <taxon>Phakopsora</taxon>
    </lineage>
</organism>
<protein>
    <submittedName>
        <fullName evidence="3">Expressed protein</fullName>
    </submittedName>
</protein>
<evidence type="ECO:0000256" key="2">
    <source>
        <dbReference type="SAM" id="MobiDB-lite"/>
    </source>
</evidence>
<gene>
    <name evidence="3" type="ORF">PPACK8108_LOCUS10113</name>
</gene>
<name>A0AAV0AYA9_PHAPC</name>
<accession>A0AAV0AYA9</accession>
<evidence type="ECO:0000313" key="3">
    <source>
        <dbReference type="EMBL" id="CAH7675145.1"/>
    </source>
</evidence>
<evidence type="ECO:0000256" key="1">
    <source>
        <dbReference type="SAM" id="Coils"/>
    </source>
</evidence>
<dbReference type="PANTHER" id="PTHR38120:SF1">
    <property type="entry name" value="M PROTEIN, SEROTYPE 2.1"/>
    <property type="match status" value="1"/>
</dbReference>
<dbReference type="EMBL" id="CALTRL010002262">
    <property type="protein sequence ID" value="CAH7675145.1"/>
    <property type="molecule type" value="Genomic_DNA"/>
</dbReference>
<reference evidence="3" key="1">
    <citation type="submission" date="2022-06" db="EMBL/GenBank/DDBJ databases">
        <authorList>
            <consortium name="SYNGENTA / RWTH Aachen University"/>
        </authorList>
    </citation>
    <scope>NUCLEOTIDE SEQUENCE</scope>
</reference>
<feature type="compositionally biased region" description="Low complexity" evidence="2">
    <location>
        <begin position="237"/>
        <end position="252"/>
    </location>
</feature>
<dbReference type="Proteomes" id="UP001153365">
    <property type="component" value="Unassembled WGS sequence"/>
</dbReference>
<dbReference type="PANTHER" id="PTHR38120">
    <property type="entry name" value="EXPRESSED PROTEIN"/>
    <property type="match status" value="1"/>
</dbReference>
<keyword evidence="1" id="KW-0175">Coiled coil</keyword>
<feature type="coiled-coil region" evidence="1">
    <location>
        <begin position="288"/>
        <end position="315"/>
    </location>
</feature>
<feature type="region of interest" description="Disordered" evidence="2">
    <location>
        <begin position="204"/>
        <end position="272"/>
    </location>
</feature>